<feature type="transmembrane region" description="Helical" evidence="1">
    <location>
        <begin position="331"/>
        <end position="350"/>
    </location>
</feature>
<feature type="domain" description="DUF418" evidence="2">
    <location>
        <begin position="235"/>
        <end position="398"/>
    </location>
</feature>
<evidence type="ECO:0000313" key="4">
    <source>
        <dbReference type="Proteomes" id="UP001230654"/>
    </source>
</evidence>
<feature type="transmembrane region" description="Helical" evidence="1">
    <location>
        <begin position="154"/>
        <end position="175"/>
    </location>
</feature>
<feature type="transmembrane region" description="Helical" evidence="1">
    <location>
        <begin position="62"/>
        <end position="85"/>
    </location>
</feature>
<feature type="transmembrane region" description="Helical" evidence="1">
    <location>
        <begin position="106"/>
        <end position="124"/>
    </location>
</feature>
<evidence type="ECO:0000313" key="3">
    <source>
        <dbReference type="EMBL" id="MDQ0578192.1"/>
    </source>
</evidence>
<reference evidence="3 4" key="1">
    <citation type="submission" date="2023-07" db="EMBL/GenBank/DDBJ databases">
        <title>Comparative genomics of wheat-associated soil bacteria to identify genetic determinants of phenazine resistance.</title>
        <authorList>
            <person name="Mouncey N."/>
        </authorList>
    </citation>
    <scope>NUCLEOTIDE SEQUENCE [LARGE SCALE GENOMIC DNA]</scope>
    <source>
        <strain evidence="3 4">B2I6</strain>
    </source>
</reference>
<keyword evidence="1" id="KW-0812">Transmembrane</keyword>
<feature type="transmembrane region" description="Helical" evidence="1">
    <location>
        <begin position="356"/>
        <end position="375"/>
    </location>
</feature>
<keyword evidence="1" id="KW-0472">Membrane</keyword>
<organism evidence="3 4">
    <name type="scientific">Streptomyces rishiriensis</name>
    <dbReference type="NCBI Taxonomy" id="68264"/>
    <lineage>
        <taxon>Bacteria</taxon>
        <taxon>Bacillati</taxon>
        <taxon>Actinomycetota</taxon>
        <taxon>Actinomycetes</taxon>
        <taxon>Kitasatosporales</taxon>
        <taxon>Streptomycetaceae</taxon>
        <taxon>Streptomyces</taxon>
    </lineage>
</organism>
<accession>A0ABU0NGF7</accession>
<feature type="transmembrane region" description="Helical" evidence="1">
    <location>
        <begin position="286"/>
        <end position="311"/>
    </location>
</feature>
<protein>
    <recommendedName>
        <fullName evidence="2">DUF418 domain-containing protein</fullName>
    </recommendedName>
</protein>
<gene>
    <name evidence="3" type="ORF">QF030_000370</name>
</gene>
<feature type="transmembrane region" description="Helical" evidence="1">
    <location>
        <begin position="257"/>
        <end position="280"/>
    </location>
</feature>
<feature type="transmembrane region" description="Helical" evidence="1">
    <location>
        <begin position="130"/>
        <end position="147"/>
    </location>
</feature>
<dbReference type="PANTHER" id="PTHR30590">
    <property type="entry name" value="INNER MEMBRANE PROTEIN"/>
    <property type="match status" value="1"/>
</dbReference>
<feature type="transmembrane region" description="Helical" evidence="1">
    <location>
        <begin position="31"/>
        <end position="50"/>
    </location>
</feature>
<keyword evidence="1" id="KW-1133">Transmembrane helix</keyword>
<dbReference type="EMBL" id="JAUSWV010000001">
    <property type="protein sequence ID" value="MDQ0578192.1"/>
    <property type="molecule type" value="Genomic_DNA"/>
</dbReference>
<dbReference type="InterPro" id="IPR052529">
    <property type="entry name" value="Bact_Transport_Assoc"/>
</dbReference>
<keyword evidence="4" id="KW-1185">Reference proteome</keyword>
<evidence type="ECO:0000259" key="2">
    <source>
        <dbReference type="Pfam" id="PF04235"/>
    </source>
</evidence>
<dbReference type="RefSeq" id="WP_307160836.1">
    <property type="nucleotide sequence ID" value="NZ_JAUSWV010000001.1"/>
</dbReference>
<sequence>MKAAHRPAASGIGVSAGGPPRIPQIDALKGFALLGICVVNAPVLAGAWDLTSGPGTTAADRAVAWLVTALFTTKFYLIFSFLFGYSFVLQEAAADRDRIRFARRHWRRFLGLFLIGLAHAALLYPGDILMTYAVLSVALFAARRLGARTALRTAALLVVFLTAVFLTVGVTVLWLDDPGRVTESTAATAGRGAAYRGGPLSVVHANITAYRETLGSAIVYAVHLLAAALAGLAAGRRGLLKAPGASRARTSAVHRRLLVTGLLVGLPGGVLTAMCTHGPLDDRFYYLGQAVDILTAPALAAAYAAALLLILRGRHGRRIARTLAPAGRMSLSNYLLQSGVLAFVFTGYGFGLYGTVGPAVLTGACVALWAVQLALSARLMAFTRYGPAELLLRRLTLGRTVLRAARATGRPTYPDTDGEVRRARAPCRGDGMAEGFRVG</sequence>
<feature type="transmembrane region" description="Helical" evidence="1">
    <location>
        <begin position="217"/>
        <end position="236"/>
    </location>
</feature>
<evidence type="ECO:0000256" key="1">
    <source>
        <dbReference type="SAM" id="Phobius"/>
    </source>
</evidence>
<dbReference type="PANTHER" id="PTHR30590:SF2">
    <property type="entry name" value="INNER MEMBRANE PROTEIN"/>
    <property type="match status" value="1"/>
</dbReference>
<dbReference type="Pfam" id="PF04235">
    <property type="entry name" value="DUF418"/>
    <property type="match status" value="1"/>
</dbReference>
<proteinExistence type="predicted"/>
<name>A0ABU0NGF7_STRRH</name>
<dbReference type="Proteomes" id="UP001230654">
    <property type="component" value="Unassembled WGS sequence"/>
</dbReference>
<comment type="caution">
    <text evidence="3">The sequence shown here is derived from an EMBL/GenBank/DDBJ whole genome shotgun (WGS) entry which is preliminary data.</text>
</comment>
<dbReference type="InterPro" id="IPR007349">
    <property type="entry name" value="DUF418"/>
</dbReference>